<organism evidence="1 2">
    <name type="scientific">Moraxella nonliquefaciens</name>
    <dbReference type="NCBI Taxonomy" id="478"/>
    <lineage>
        <taxon>Bacteria</taxon>
        <taxon>Pseudomonadati</taxon>
        <taxon>Pseudomonadota</taxon>
        <taxon>Gammaproteobacteria</taxon>
        <taxon>Moraxellales</taxon>
        <taxon>Moraxellaceae</taxon>
        <taxon>Moraxella</taxon>
    </lineage>
</organism>
<protein>
    <submittedName>
        <fullName evidence="1">Uncharacterized protein</fullName>
    </submittedName>
</protein>
<dbReference type="EMBL" id="LZDN01000006">
    <property type="protein sequence ID" value="OBX51434.1"/>
    <property type="molecule type" value="Genomic_DNA"/>
</dbReference>
<gene>
    <name evidence="1" type="ORF">A9Z60_07545</name>
</gene>
<dbReference type="Proteomes" id="UP000092671">
    <property type="component" value="Unassembled WGS sequence"/>
</dbReference>
<name>A0A1B8PKT3_MORNO</name>
<comment type="caution">
    <text evidence="1">The sequence shown here is derived from an EMBL/GenBank/DDBJ whole genome shotgun (WGS) entry which is preliminary data.</text>
</comment>
<evidence type="ECO:0000313" key="2">
    <source>
        <dbReference type="Proteomes" id="UP000092671"/>
    </source>
</evidence>
<accession>A0A1B8PKT3</accession>
<reference evidence="1 2" key="1">
    <citation type="submission" date="2016-06" db="EMBL/GenBank/DDBJ databases">
        <title>Draft genome of Moraxella nonliquefaciens CCUG 60284.</title>
        <authorList>
            <person name="Salva-Serra F."/>
            <person name="Engstrom-Jakobsson H."/>
            <person name="Thorell K."/>
            <person name="Gonzales-Siles L."/>
            <person name="Karlsson R."/>
            <person name="Boulund F."/>
            <person name="Engstrand L."/>
            <person name="Kristiansson E."/>
            <person name="Moore E."/>
        </authorList>
    </citation>
    <scope>NUCLEOTIDE SEQUENCE [LARGE SCALE GENOMIC DNA]</scope>
    <source>
        <strain evidence="1 2">CCUG 60284</strain>
    </source>
</reference>
<sequence length="76" mass="8976">MSGLFAPKLLHEVVMKLKDLKNRRLVRFIGGSEVFKVTRRDTVAYGKIVYLLDMTGRPRHDFRTHDQNREVNLEYV</sequence>
<proteinExistence type="predicted"/>
<evidence type="ECO:0000313" key="1">
    <source>
        <dbReference type="EMBL" id="OBX51434.1"/>
    </source>
</evidence>
<dbReference type="AlphaFoldDB" id="A0A1B8PKT3"/>